<protein>
    <recommendedName>
        <fullName evidence="3">Ribbon-helix-helix protein CopG domain-containing protein</fullName>
    </recommendedName>
</protein>
<comment type="caution">
    <text evidence="1">The sequence shown here is derived from an EMBL/GenBank/DDBJ whole genome shotgun (WGS) entry which is preliminary data.</text>
</comment>
<accession>A0A0G0JW94</accession>
<name>A0A0G0JW94_9BACT</name>
<dbReference type="AlphaFoldDB" id="A0A0G0JW94"/>
<evidence type="ECO:0000313" key="1">
    <source>
        <dbReference type="EMBL" id="KKQ70922.1"/>
    </source>
</evidence>
<sequence length="76" mass="9091">MNKRDNKNYQRIQFDFHVKTIEKIDKLITMTDSENRSDVIKKALNLYEYIVESQNNGAKLFIELDEEKILIAPIRF</sequence>
<proteinExistence type="predicted"/>
<organism evidence="1 2">
    <name type="scientific">Candidatus Falkowbacteria bacterium GW2011_GWE1_38_31</name>
    <dbReference type="NCBI Taxonomy" id="1618638"/>
    <lineage>
        <taxon>Bacteria</taxon>
        <taxon>Candidatus Falkowiibacteriota</taxon>
    </lineage>
</organism>
<evidence type="ECO:0000313" key="2">
    <source>
        <dbReference type="Proteomes" id="UP000034022"/>
    </source>
</evidence>
<dbReference type="EMBL" id="LBUU01000002">
    <property type="protein sequence ID" value="KKQ70922.1"/>
    <property type="molecule type" value="Genomic_DNA"/>
</dbReference>
<reference evidence="1 2" key="1">
    <citation type="journal article" date="2015" name="Nature">
        <title>rRNA introns, odd ribosomes, and small enigmatic genomes across a large radiation of phyla.</title>
        <authorList>
            <person name="Brown C.T."/>
            <person name="Hug L.A."/>
            <person name="Thomas B.C."/>
            <person name="Sharon I."/>
            <person name="Castelle C.J."/>
            <person name="Singh A."/>
            <person name="Wilkins M.J."/>
            <person name="Williams K.H."/>
            <person name="Banfield J.F."/>
        </authorList>
    </citation>
    <scope>NUCLEOTIDE SEQUENCE [LARGE SCALE GENOMIC DNA]</scope>
</reference>
<gene>
    <name evidence="1" type="ORF">US91_C0002G0001</name>
</gene>
<evidence type="ECO:0008006" key="3">
    <source>
        <dbReference type="Google" id="ProtNLM"/>
    </source>
</evidence>
<dbReference type="Proteomes" id="UP000034022">
    <property type="component" value="Unassembled WGS sequence"/>
</dbReference>